<keyword evidence="3" id="KW-0964">Secreted</keyword>
<evidence type="ECO:0000313" key="8">
    <source>
        <dbReference type="EMBL" id="CAF1516040.1"/>
    </source>
</evidence>
<dbReference type="InterPro" id="IPR002544">
    <property type="entry name" value="FMRFamid-related_peptide-like"/>
</dbReference>
<keyword evidence="10" id="KW-1185">Reference proteome</keyword>
<feature type="chain" id="PRO_5036226601" evidence="6">
    <location>
        <begin position="22"/>
        <end position="118"/>
    </location>
</feature>
<keyword evidence="5" id="KW-0527">Neuropeptide</keyword>
<dbReference type="GO" id="GO:0005576">
    <property type="term" value="C:extracellular region"/>
    <property type="evidence" value="ECO:0007669"/>
    <property type="project" value="UniProtKB-SubCell"/>
</dbReference>
<evidence type="ECO:0000313" key="10">
    <source>
        <dbReference type="Proteomes" id="UP000663870"/>
    </source>
</evidence>
<dbReference type="EMBL" id="CAJNOL010002609">
    <property type="protein sequence ID" value="CAF1516040.1"/>
    <property type="molecule type" value="Genomic_DNA"/>
</dbReference>
<keyword evidence="4" id="KW-0027">Amidation</keyword>
<protein>
    <submittedName>
        <fullName evidence="7">Uncharacterized protein</fullName>
    </submittedName>
</protein>
<dbReference type="AlphaFoldDB" id="A0A814YVW7"/>
<reference evidence="7" key="1">
    <citation type="submission" date="2021-02" db="EMBL/GenBank/DDBJ databases">
        <authorList>
            <person name="Nowell W R."/>
        </authorList>
    </citation>
    <scope>NUCLEOTIDE SEQUENCE</scope>
</reference>
<comment type="similarity">
    <text evidence="2">Belongs to the FARP (FMRFamide related peptide) family.</text>
</comment>
<dbReference type="Proteomes" id="UP000663854">
    <property type="component" value="Unassembled WGS sequence"/>
</dbReference>
<comment type="caution">
    <text evidence="7">The sequence shown here is derived from an EMBL/GenBank/DDBJ whole genome shotgun (WGS) entry which is preliminary data.</text>
</comment>
<evidence type="ECO:0000256" key="6">
    <source>
        <dbReference type="SAM" id="SignalP"/>
    </source>
</evidence>
<keyword evidence="6" id="KW-0732">Signal</keyword>
<name>A0A814YVW7_9BILA</name>
<evidence type="ECO:0000256" key="2">
    <source>
        <dbReference type="ARBA" id="ARBA00006356"/>
    </source>
</evidence>
<evidence type="ECO:0000256" key="1">
    <source>
        <dbReference type="ARBA" id="ARBA00004613"/>
    </source>
</evidence>
<evidence type="ECO:0000256" key="4">
    <source>
        <dbReference type="ARBA" id="ARBA00022815"/>
    </source>
</evidence>
<sequence>MYLFAIISSLICIQLLSTASSDTSAVNPSFLSPVLTQLPTTLDSQETFNNDDENDEGYVPYPRSTSFLRFGRQKPSGSASFLRFGRSHPYIVRFDRGGQNGGTFLRFGRQTQKLASNR</sequence>
<proteinExistence type="inferred from homology"/>
<feature type="non-terminal residue" evidence="7">
    <location>
        <position position="1"/>
    </location>
</feature>
<accession>A0A814YVW7</accession>
<evidence type="ECO:0000313" key="7">
    <source>
        <dbReference type="EMBL" id="CAF1234242.1"/>
    </source>
</evidence>
<evidence type="ECO:0000256" key="5">
    <source>
        <dbReference type="ARBA" id="ARBA00023320"/>
    </source>
</evidence>
<organism evidence="7 9">
    <name type="scientific">Rotaria sordida</name>
    <dbReference type="NCBI Taxonomy" id="392033"/>
    <lineage>
        <taxon>Eukaryota</taxon>
        <taxon>Metazoa</taxon>
        <taxon>Spiralia</taxon>
        <taxon>Gnathifera</taxon>
        <taxon>Rotifera</taxon>
        <taxon>Eurotatoria</taxon>
        <taxon>Bdelloidea</taxon>
        <taxon>Philodinida</taxon>
        <taxon>Philodinidae</taxon>
        <taxon>Rotaria</taxon>
    </lineage>
</organism>
<evidence type="ECO:0000313" key="9">
    <source>
        <dbReference type="Proteomes" id="UP000663854"/>
    </source>
</evidence>
<dbReference type="Proteomes" id="UP000663870">
    <property type="component" value="Unassembled WGS sequence"/>
</dbReference>
<dbReference type="EMBL" id="CAJNOH010001602">
    <property type="protein sequence ID" value="CAF1234242.1"/>
    <property type="molecule type" value="Genomic_DNA"/>
</dbReference>
<gene>
    <name evidence="8" type="ORF">JXQ802_LOCUS41283</name>
    <name evidence="7" type="ORF">PYM288_LOCUS26541</name>
</gene>
<feature type="signal peptide" evidence="6">
    <location>
        <begin position="1"/>
        <end position="21"/>
    </location>
</feature>
<dbReference type="GO" id="GO:0007218">
    <property type="term" value="P:neuropeptide signaling pathway"/>
    <property type="evidence" value="ECO:0007669"/>
    <property type="project" value="UniProtKB-KW"/>
</dbReference>
<dbReference type="Pfam" id="PF01581">
    <property type="entry name" value="FARP"/>
    <property type="match status" value="1"/>
</dbReference>
<comment type="subcellular location">
    <subcellularLocation>
        <location evidence="1">Secreted</location>
    </subcellularLocation>
</comment>
<evidence type="ECO:0000256" key="3">
    <source>
        <dbReference type="ARBA" id="ARBA00022525"/>
    </source>
</evidence>